<dbReference type="Proteomes" id="UP001177021">
    <property type="component" value="Unassembled WGS sequence"/>
</dbReference>
<sequence>MYLLWSITMVNVLIDQPSRVYLHENVPLPVNAGITKGMTFYTKKECLAAIKSWHVKQSRDYHIEKSDTTRFVIKCDKPPCQFALRAAYSKKTELWGIATISNSHTCVSVGMSQDHRRLDTAMLCCMAAMVCDNIVPLLKNNLGVTVKFIIDHIRAKFNYTISYRKAWSAKNKAIEHIYGSWVQSYRDLPRWLMAMEKWVSGTVIRLETSPTAIHGEVHFERLFWAFKPCIEGFAHCKPIVQVDGTFLTGKYKGTLLLAVAQDGNAHIFPVAYAIVEGETKDAWIFFLKHLRENVTPQENICLISDRHASIKSAFENPSNGWNHSSSHVYCIRHIAQNFMRAIKNRKLRKYAVNMGYAPSEPTFMYWRHKIAKKSPTALAWVDDLPKPKWTQAYDGGIRWGHMTSNLAEAMNSVFKDIRGLPITALVQATYYRMAKLFVTRGKQSAAVFASGQQYTEACQERISEAVHKSNSHVVNQFDRQNYTFIVEETEDPHEGRPMDIFKVELKEKMCDCGKFQALHLPCSHVIAACSHAILSYEPFIDDVYKAATVFAVYDRPFPAVRNQGLWPDYLGDVVCPRLDMKRTKRGRPKNSRIRTEMDEFEKRENRCGLCRVPGHKCHECPNAAGPSN</sequence>
<comment type="caution">
    <text evidence="1">The sequence shown here is derived from an EMBL/GenBank/DDBJ whole genome shotgun (WGS) entry which is preliminary data.</text>
</comment>
<gene>
    <name evidence="1" type="ORF">MILVUS5_LOCUS3594</name>
</gene>
<evidence type="ECO:0000313" key="1">
    <source>
        <dbReference type="EMBL" id="CAJ2632252.1"/>
    </source>
</evidence>
<proteinExistence type="predicted"/>
<dbReference type="EMBL" id="CASHSV030000001">
    <property type="protein sequence ID" value="CAJ2632252.1"/>
    <property type="molecule type" value="Genomic_DNA"/>
</dbReference>
<keyword evidence="2" id="KW-1185">Reference proteome</keyword>
<protein>
    <submittedName>
        <fullName evidence="1">Uncharacterized protein</fullName>
    </submittedName>
</protein>
<name>A0ACB0IMW4_TRIPR</name>
<organism evidence="1 2">
    <name type="scientific">Trifolium pratense</name>
    <name type="common">Red clover</name>
    <dbReference type="NCBI Taxonomy" id="57577"/>
    <lineage>
        <taxon>Eukaryota</taxon>
        <taxon>Viridiplantae</taxon>
        <taxon>Streptophyta</taxon>
        <taxon>Embryophyta</taxon>
        <taxon>Tracheophyta</taxon>
        <taxon>Spermatophyta</taxon>
        <taxon>Magnoliopsida</taxon>
        <taxon>eudicotyledons</taxon>
        <taxon>Gunneridae</taxon>
        <taxon>Pentapetalae</taxon>
        <taxon>rosids</taxon>
        <taxon>fabids</taxon>
        <taxon>Fabales</taxon>
        <taxon>Fabaceae</taxon>
        <taxon>Papilionoideae</taxon>
        <taxon>50 kb inversion clade</taxon>
        <taxon>NPAAA clade</taxon>
        <taxon>Hologalegina</taxon>
        <taxon>IRL clade</taxon>
        <taxon>Trifolieae</taxon>
        <taxon>Trifolium</taxon>
    </lineage>
</organism>
<accession>A0ACB0IMW4</accession>
<reference evidence="1" key="1">
    <citation type="submission" date="2023-10" db="EMBL/GenBank/DDBJ databases">
        <authorList>
            <person name="Rodriguez Cubillos JULIANA M."/>
            <person name="De Vega J."/>
        </authorList>
    </citation>
    <scope>NUCLEOTIDE SEQUENCE</scope>
</reference>
<evidence type="ECO:0000313" key="2">
    <source>
        <dbReference type="Proteomes" id="UP001177021"/>
    </source>
</evidence>